<evidence type="ECO:0000259" key="7">
    <source>
        <dbReference type="Pfam" id="PF05827"/>
    </source>
</evidence>
<comment type="subcellular location">
    <subcellularLocation>
        <location evidence="1">Membrane</location>
        <topology evidence="1">Single-pass membrane protein</topology>
    </subcellularLocation>
</comment>
<keyword evidence="5 6" id="KW-0472">Membrane</keyword>
<evidence type="ECO:0000313" key="9">
    <source>
        <dbReference type="EMBL" id="KAL2730847.1"/>
    </source>
</evidence>
<dbReference type="InterPro" id="IPR046755">
    <property type="entry name" value="VAS1_LD"/>
</dbReference>
<evidence type="ECO:0000256" key="1">
    <source>
        <dbReference type="ARBA" id="ARBA00004167"/>
    </source>
</evidence>
<feature type="domain" description="V-type proton ATPase subunit S1/VOA1 transmembrane" evidence="8">
    <location>
        <begin position="371"/>
        <end position="408"/>
    </location>
</feature>
<accession>A0ABD2BDM7</accession>
<dbReference type="Proteomes" id="UP001607302">
    <property type="component" value="Unassembled WGS sequence"/>
</dbReference>
<gene>
    <name evidence="9" type="ORF">V1478_005260</name>
</gene>
<dbReference type="PANTHER" id="PTHR12471">
    <property type="entry name" value="VACUOLAR ATP SYNTHASE SUBUNIT S1"/>
    <property type="match status" value="1"/>
</dbReference>
<dbReference type="PANTHER" id="PTHR12471:SF7">
    <property type="entry name" value="V-TYPE PROTON ATPASE SUBUNIT S1"/>
    <property type="match status" value="1"/>
</dbReference>
<feature type="domain" description="V-type proton ATPase subunit S1 luminal" evidence="7">
    <location>
        <begin position="256"/>
        <end position="357"/>
    </location>
</feature>
<dbReference type="GO" id="GO:0016020">
    <property type="term" value="C:membrane"/>
    <property type="evidence" value="ECO:0007669"/>
    <property type="project" value="UniProtKB-SubCell"/>
</dbReference>
<keyword evidence="10" id="KW-1185">Reference proteome</keyword>
<evidence type="ECO:0000313" key="10">
    <source>
        <dbReference type="Proteomes" id="UP001607302"/>
    </source>
</evidence>
<dbReference type="InterPro" id="IPR008388">
    <property type="entry name" value="Ac45_acc_su"/>
</dbReference>
<feature type="transmembrane region" description="Helical" evidence="6">
    <location>
        <begin position="376"/>
        <end position="397"/>
    </location>
</feature>
<reference evidence="9 10" key="1">
    <citation type="journal article" date="2024" name="Ann. Entomol. Soc. Am.">
        <title>Genomic analyses of the southern and eastern yellowjacket wasps (Hymenoptera: Vespidae) reveal evolutionary signatures of social life.</title>
        <authorList>
            <person name="Catto M.A."/>
            <person name="Caine P.B."/>
            <person name="Orr S.E."/>
            <person name="Hunt B.G."/>
            <person name="Goodisman M.A.D."/>
        </authorList>
    </citation>
    <scope>NUCLEOTIDE SEQUENCE [LARGE SCALE GENOMIC DNA]</scope>
    <source>
        <strain evidence="9">233</strain>
        <tissue evidence="9">Head and thorax</tissue>
    </source>
</reference>
<dbReference type="EMBL" id="JAUDFV010000110">
    <property type="protein sequence ID" value="KAL2730847.1"/>
    <property type="molecule type" value="Genomic_DNA"/>
</dbReference>
<evidence type="ECO:0000256" key="4">
    <source>
        <dbReference type="ARBA" id="ARBA00022989"/>
    </source>
</evidence>
<evidence type="ECO:0000256" key="2">
    <source>
        <dbReference type="ARBA" id="ARBA00009037"/>
    </source>
</evidence>
<dbReference type="InterPro" id="IPR046756">
    <property type="entry name" value="VAS1/VOA1_TM"/>
</dbReference>
<dbReference type="Pfam" id="PF05827">
    <property type="entry name" value="VAS1_LD"/>
    <property type="match status" value="1"/>
</dbReference>
<comment type="similarity">
    <text evidence="2">Belongs to the vacuolar ATPase subunit S1 family.</text>
</comment>
<dbReference type="AlphaFoldDB" id="A0ABD2BDM7"/>
<comment type="caution">
    <text evidence="9">The sequence shown here is derived from an EMBL/GenBank/DDBJ whole genome shotgun (WGS) entry which is preliminary data.</text>
</comment>
<evidence type="ECO:0000256" key="6">
    <source>
        <dbReference type="SAM" id="Phobius"/>
    </source>
</evidence>
<organism evidence="9 10">
    <name type="scientific">Vespula squamosa</name>
    <name type="common">Southern yellow jacket</name>
    <name type="synonym">Wasp</name>
    <dbReference type="NCBI Taxonomy" id="30214"/>
    <lineage>
        <taxon>Eukaryota</taxon>
        <taxon>Metazoa</taxon>
        <taxon>Ecdysozoa</taxon>
        <taxon>Arthropoda</taxon>
        <taxon>Hexapoda</taxon>
        <taxon>Insecta</taxon>
        <taxon>Pterygota</taxon>
        <taxon>Neoptera</taxon>
        <taxon>Endopterygota</taxon>
        <taxon>Hymenoptera</taxon>
        <taxon>Apocrita</taxon>
        <taxon>Aculeata</taxon>
        <taxon>Vespoidea</taxon>
        <taxon>Vespidae</taxon>
        <taxon>Vespinae</taxon>
        <taxon>Vespula</taxon>
    </lineage>
</organism>
<evidence type="ECO:0000256" key="3">
    <source>
        <dbReference type="ARBA" id="ARBA00022692"/>
    </source>
</evidence>
<name>A0ABD2BDM7_VESSQ</name>
<feature type="transmembrane region" description="Helical" evidence="6">
    <location>
        <begin position="20"/>
        <end position="41"/>
    </location>
</feature>
<keyword evidence="4 6" id="KW-1133">Transmembrane helix</keyword>
<protein>
    <submittedName>
        <fullName evidence="9">V-type proton ATPase subunit S1</fullName>
    </submittedName>
</protein>
<sequence>MIEIRDSEEFIIMTVPRRTLILTFLIIVLCNIFTARCNIFSGDAVPVLLWGSSPEFDSRPSAVNPLSKTSQAEFNQILNSKTDNLQPPLLVFVKDSLCVEDLTQHKEDLRQVTNRSLLAYLPAVENPLSVFEDFPSYNRSYDDNVDSISDGQLVIKPITTLDAISEIYRSIKDSSPNLIATLTGRSCSYSRSERIRRATIENNSDTYASPNTSVMTCINNCNNSKNSNEFIVRGERVLLYGSQLPSIKIKDMDFKNFSAITSCKECFDQFNNINLSLIFNGIDNTHEVTLEFNIKNPSSGYYSMKSIIYKTNNMNSEVLTSKQDIVFPFNFSYHCSNEIIFSENTTILKIPNMQIQVDAKRFGDAYDCVNFTTIPIWTGIFVTIILGSIMIWGLTMIMDIRTMDRFDDPKGKTITISALE</sequence>
<proteinExistence type="inferred from homology"/>
<evidence type="ECO:0000259" key="8">
    <source>
        <dbReference type="Pfam" id="PF20520"/>
    </source>
</evidence>
<evidence type="ECO:0000256" key="5">
    <source>
        <dbReference type="ARBA" id="ARBA00023136"/>
    </source>
</evidence>
<dbReference type="Pfam" id="PF20520">
    <property type="entry name" value="Ac45-VOA1_TM"/>
    <property type="match status" value="1"/>
</dbReference>
<keyword evidence="3 6" id="KW-0812">Transmembrane</keyword>